<reference evidence="4 5" key="1">
    <citation type="submission" date="2017-10" db="EMBL/GenBank/DDBJ databases">
        <title>Draft genome sequences of strains TRE 1, TRE 9, TRE H and TRI 7, isolated from tamarins, belonging to four potential novel Bifidobacterium species.</title>
        <authorList>
            <person name="Mattarelli P."/>
            <person name="Modesto M."/>
            <person name="Puglisi E."/>
            <person name="Morelli L."/>
            <person name="Spezio C."/>
            <person name="Bonetti A."/>
            <person name="Sandri C."/>
        </authorList>
    </citation>
    <scope>NUCLEOTIDE SEQUENCE [LARGE SCALE GENOMIC DNA]</scope>
    <source>
        <strain evidence="5">TRE1</strain>
    </source>
</reference>
<evidence type="ECO:0000256" key="1">
    <source>
        <dbReference type="SAM" id="MobiDB-lite"/>
    </source>
</evidence>
<accession>A0A2M9H8Y0</accession>
<dbReference type="InterPro" id="IPR011081">
    <property type="entry name" value="Big_4"/>
</dbReference>
<dbReference type="AlphaFoldDB" id="A0A2M9H8Y0"/>
<dbReference type="Proteomes" id="UP000229095">
    <property type="component" value="Unassembled WGS sequence"/>
</dbReference>
<evidence type="ECO:0000313" key="4">
    <source>
        <dbReference type="EMBL" id="PJM73262.1"/>
    </source>
</evidence>
<proteinExistence type="predicted"/>
<evidence type="ECO:0000313" key="5">
    <source>
        <dbReference type="Proteomes" id="UP000229095"/>
    </source>
</evidence>
<keyword evidence="2" id="KW-1133">Transmembrane helix</keyword>
<keyword evidence="2" id="KW-0812">Transmembrane</keyword>
<feature type="transmembrane region" description="Helical" evidence="2">
    <location>
        <begin position="207"/>
        <end position="229"/>
    </location>
</feature>
<name>A0A2M9H8Y0_9BIFI</name>
<comment type="caution">
    <text evidence="4">The sequence shown here is derived from an EMBL/GenBank/DDBJ whole genome shotgun (WGS) entry which is preliminary data.</text>
</comment>
<keyword evidence="2" id="KW-0472">Membrane</keyword>
<keyword evidence="5" id="KW-1185">Reference proteome</keyword>
<sequence length="235" mass="24229">MSVNVTIRSAKAAGAKVVGDTTITVDSGKKPDLPKDATVTWSDGGKDSTEAITWDAFDKWQSRDGGEFTVNGKAAGQTVSVTVKVNAATVKLVEDGVDIPTTVGKSPQLPKTVKVHWSNGDITDEPATWSTVPADSYAKAGSFSVEGKATVNGADYALKANVTVREASAGGNENKPNPTPSPNKTQVATNTGTNASKQSSQLSRTGAAIGGIVAVVVILVAIAGAVFYLKTKRTH</sequence>
<feature type="region of interest" description="Disordered" evidence="1">
    <location>
        <begin position="168"/>
        <end position="199"/>
    </location>
</feature>
<dbReference type="EMBL" id="PEBI01000002">
    <property type="protein sequence ID" value="PJM73262.1"/>
    <property type="molecule type" value="Genomic_DNA"/>
</dbReference>
<dbReference type="OrthoDB" id="3224361at2"/>
<protein>
    <recommendedName>
        <fullName evidence="3">Bacterial Ig-like domain-containing protein</fullName>
    </recommendedName>
</protein>
<feature type="domain" description="Bacterial Ig-like" evidence="3">
    <location>
        <begin position="98"/>
        <end position="149"/>
    </location>
</feature>
<gene>
    <name evidence="4" type="ORF">CS006_04230</name>
</gene>
<organism evidence="4 5">
    <name type="scientific">Bifidobacterium primatium</name>
    <dbReference type="NCBI Taxonomy" id="2045438"/>
    <lineage>
        <taxon>Bacteria</taxon>
        <taxon>Bacillati</taxon>
        <taxon>Actinomycetota</taxon>
        <taxon>Actinomycetes</taxon>
        <taxon>Bifidobacteriales</taxon>
        <taxon>Bifidobacteriaceae</taxon>
        <taxon>Bifidobacterium</taxon>
    </lineage>
</organism>
<evidence type="ECO:0000256" key="2">
    <source>
        <dbReference type="SAM" id="Phobius"/>
    </source>
</evidence>
<dbReference type="RefSeq" id="WP_100510552.1">
    <property type="nucleotide sequence ID" value="NZ_PEBI01000002.1"/>
</dbReference>
<feature type="compositionally biased region" description="Polar residues" evidence="1">
    <location>
        <begin position="186"/>
        <end position="199"/>
    </location>
</feature>
<evidence type="ECO:0000259" key="3">
    <source>
        <dbReference type="Pfam" id="PF07532"/>
    </source>
</evidence>
<feature type="domain" description="Bacterial Ig-like" evidence="3">
    <location>
        <begin position="21"/>
        <end position="76"/>
    </location>
</feature>
<dbReference type="Pfam" id="PF07532">
    <property type="entry name" value="Big_4"/>
    <property type="match status" value="2"/>
</dbReference>